<reference evidence="1" key="1">
    <citation type="submission" date="2022-10" db="EMBL/GenBank/DDBJ databases">
        <authorList>
            <person name="Yu W.X."/>
        </authorList>
    </citation>
    <scope>NUCLEOTIDE SEQUENCE</scope>
    <source>
        <strain evidence="1">AAT</strain>
    </source>
</reference>
<proteinExistence type="predicted"/>
<feature type="non-terminal residue" evidence="1">
    <location>
        <position position="1"/>
    </location>
</feature>
<evidence type="ECO:0000313" key="2">
    <source>
        <dbReference type="Proteomes" id="UP001209229"/>
    </source>
</evidence>
<dbReference type="RefSeq" id="WP_301193406.1">
    <property type="nucleotide sequence ID" value="NZ_JAPDPJ010000348.1"/>
</dbReference>
<protein>
    <submittedName>
        <fullName evidence="1">Uncharacterized protein</fullName>
    </submittedName>
</protein>
<comment type="caution">
    <text evidence="1">The sequence shown here is derived from an EMBL/GenBank/DDBJ whole genome shotgun (WGS) entry which is preliminary data.</text>
</comment>
<keyword evidence="2" id="KW-1185">Reference proteome</keyword>
<dbReference type="EMBL" id="JAPDPJ010000348">
    <property type="protein sequence ID" value="MCW3789877.1"/>
    <property type="molecule type" value="Genomic_DNA"/>
</dbReference>
<dbReference type="Proteomes" id="UP001209229">
    <property type="component" value="Unassembled WGS sequence"/>
</dbReference>
<accession>A0AAE3MAA2</accession>
<organism evidence="1 2">
    <name type="scientific">Plebeiibacterium sediminum</name>
    <dbReference type="NCBI Taxonomy" id="2992112"/>
    <lineage>
        <taxon>Bacteria</taxon>
        <taxon>Pseudomonadati</taxon>
        <taxon>Bacteroidota</taxon>
        <taxon>Bacteroidia</taxon>
        <taxon>Marinilabiliales</taxon>
        <taxon>Marinilabiliaceae</taxon>
        <taxon>Plebeiibacterium</taxon>
    </lineage>
</organism>
<name>A0AAE3MAA2_9BACT</name>
<evidence type="ECO:0000313" key="1">
    <source>
        <dbReference type="EMBL" id="MCW3789877.1"/>
    </source>
</evidence>
<sequence length="60" mass="7151">NHRFWPKVESKTPIFSKKWNSEALWGVKQIKIPDSKNHILLSHNHLQSQKVTVKLLLFFQ</sequence>
<dbReference type="AlphaFoldDB" id="A0AAE3MAA2"/>
<gene>
    <name evidence="1" type="ORF">OM075_25765</name>
</gene>